<organism evidence="1 2">
    <name type="scientific">Cereibacter azotoformans</name>
    <dbReference type="NCBI Taxonomy" id="43057"/>
    <lineage>
        <taxon>Bacteria</taxon>
        <taxon>Pseudomonadati</taxon>
        <taxon>Pseudomonadota</taxon>
        <taxon>Alphaproteobacteria</taxon>
        <taxon>Rhodobacterales</taxon>
        <taxon>Paracoccaceae</taxon>
        <taxon>Cereibacter</taxon>
    </lineage>
</organism>
<proteinExistence type="predicted"/>
<name>A0A2T5JSH7_9RHOB</name>
<accession>A0A2T5JSH7</accession>
<gene>
    <name evidence="1" type="ORF">C8J28_12832</name>
</gene>
<keyword evidence="2" id="KW-1185">Reference proteome</keyword>
<sequence>MTRTLQKLIHVGCRELGIDAETRRDLQLVATGKASMSDMTEAELQKVVEALKARGFHPERSGGFARPVSPRADIRFIHVLWRQLALAGALKVTGRKGLNAFIRARFEKKWGAVPLDVDALRDPAQINDVTRALKDWCARVGVKLT</sequence>
<evidence type="ECO:0000313" key="2">
    <source>
        <dbReference type="Proteomes" id="UP000244060"/>
    </source>
</evidence>
<dbReference type="Proteomes" id="UP000244060">
    <property type="component" value="Unassembled WGS sequence"/>
</dbReference>
<evidence type="ECO:0000313" key="1">
    <source>
        <dbReference type="EMBL" id="PTR11171.1"/>
    </source>
</evidence>
<dbReference type="OrthoDB" id="7353918at2"/>
<dbReference type="AlphaFoldDB" id="A0A2T5JSH7"/>
<comment type="caution">
    <text evidence="1">The sequence shown here is derived from an EMBL/GenBank/DDBJ whole genome shotgun (WGS) entry which is preliminary data.</text>
</comment>
<dbReference type="RefSeq" id="WP_108222521.1">
    <property type="nucleotide sequence ID" value="NZ_QAOT01000028.1"/>
</dbReference>
<reference evidence="1 2" key="1">
    <citation type="submission" date="2018-04" db="EMBL/GenBank/DDBJ databases">
        <title>Genomic Encyclopedia of Type Strains, Phase III (KMG-III): the genomes of soil and plant-associated and newly described type strains.</title>
        <authorList>
            <person name="Whitman W."/>
        </authorList>
    </citation>
    <scope>NUCLEOTIDE SEQUENCE [LARGE SCALE GENOMIC DNA]</scope>
    <source>
        <strain evidence="1 2">KA25</strain>
    </source>
</reference>
<dbReference type="EMBL" id="QAOT01000028">
    <property type="protein sequence ID" value="PTR11171.1"/>
    <property type="molecule type" value="Genomic_DNA"/>
</dbReference>
<dbReference type="Pfam" id="PF06252">
    <property type="entry name" value="GemA"/>
    <property type="match status" value="1"/>
</dbReference>
<dbReference type="InterPro" id="IPR009363">
    <property type="entry name" value="Phage_Mu_Gp16"/>
</dbReference>
<protein>
    <submittedName>
        <fullName evidence="1">Uncharacterized protein DUF1018</fullName>
    </submittedName>
</protein>